<protein>
    <submittedName>
        <fullName evidence="1">PD-(D/E)XK nuclease superfamily protein</fullName>
    </submittedName>
</protein>
<name>A0A811TER0_9EURY</name>
<dbReference type="AlphaFoldDB" id="A0A811TER0"/>
<reference evidence="1" key="1">
    <citation type="submission" date="2020-10" db="EMBL/GenBank/DDBJ databases">
        <authorList>
            <person name="Hahn C.J."/>
            <person name="Laso-Perez R."/>
            <person name="Vulcano F."/>
            <person name="Vaziourakis K.-M."/>
            <person name="Stokke R."/>
            <person name="Steen I.H."/>
            <person name="Teske A."/>
            <person name="Boetius A."/>
            <person name="Liebeke M."/>
            <person name="Amann R."/>
            <person name="Knittel K."/>
        </authorList>
    </citation>
    <scope>NUCLEOTIDE SEQUENCE</scope>
    <source>
        <strain evidence="1">Gfbio:e3339647-f889-4370-9287-4fb5cb688e4c:AG392O15_GoMArc1</strain>
    </source>
</reference>
<dbReference type="NCBIfam" id="TIGR04256">
    <property type="entry name" value="GxxExxY"/>
    <property type="match status" value="1"/>
</dbReference>
<dbReference type="Pfam" id="PF13366">
    <property type="entry name" value="PDDEXK_3"/>
    <property type="match status" value="1"/>
</dbReference>
<dbReference type="Proteomes" id="UP000610373">
    <property type="component" value="Unassembled WGS sequence"/>
</dbReference>
<comment type="caution">
    <text evidence="1">The sequence shown here is derived from an EMBL/GenBank/DDBJ whole genome shotgun (WGS) entry which is preliminary data.</text>
</comment>
<dbReference type="InterPro" id="IPR026350">
    <property type="entry name" value="GxxExxY"/>
</dbReference>
<proteinExistence type="predicted"/>
<sequence>MKNYKWSEITQKIIEAAYKVHNTLGSGFLEKVYQNSLVIEFQTLGFSVEAEKPITVYYHDKVVGNYVADIIVDGKVLLEIKAVRGLSEIHEVQLVNYLKATGIEVGLLINFGRSVSIKRRIMDKNKSVQSV</sequence>
<gene>
    <name evidence="1" type="ORF">CHKLHMKO_00647</name>
</gene>
<dbReference type="EMBL" id="CAJHIO010000064">
    <property type="protein sequence ID" value="CAD6494183.1"/>
    <property type="molecule type" value="Genomic_DNA"/>
</dbReference>
<accession>A0A811TER0</accession>
<evidence type="ECO:0000313" key="1">
    <source>
        <dbReference type="EMBL" id="CAD6494183.1"/>
    </source>
</evidence>
<organism evidence="1 2">
    <name type="scientific">Candidatus Argoarchaeum ethanivorans</name>
    <dbReference type="NCBI Taxonomy" id="2608793"/>
    <lineage>
        <taxon>Archaea</taxon>
        <taxon>Methanobacteriati</taxon>
        <taxon>Methanobacteriota</taxon>
        <taxon>Stenosarchaea group</taxon>
        <taxon>Methanomicrobia</taxon>
        <taxon>Methanosarcinales</taxon>
        <taxon>Methanosarcinales incertae sedis</taxon>
        <taxon>GOM Arc I cluster</taxon>
        <taxon>Candidatus Argoarchaeum</taxon>
    </lineage>
</organism>
<evidence type="ECO:0000313" key="2">
    <source>
        <dbReference type="Proteomes" id="UP000610373"/>
    </source>
</evidence>